<dbReference type="GO" id="GO:0005524">
    <property type="term" value="F:ATP binding"/>
    <property type="evidence" value="ECO:0007669"/>
    <property type="project" value="UniProtKB-KW"/>
</dbReference>
<dbReference type="GO" id="GO:0004674">
    <property type="term" value="F:protein serine/threonine kinase activity"/>
    <property type="evidence" value="ECO:0007669"/>
    <property type="project" value="TreeGrafter"/>
</dbReference>
<keyword evidence="1" id="KW-0547">Nucleotide-binding</keyword>
<dbReference type="Pfam" id="PF00069">
    <property type="entry name" value="Pkinase"/>
    <property type="match status" value="1"/>
</dbReference>
<dbReference type="OrthoDB" id="10252171at2759"/>
<evidence type="ECO:0000313" key="4">
    <source>
        <dbReference type="EMBL" id="RKO98682.1"/>
    </source>
</evidence>
<evidence type="ECO:0000256" key="2">
    <source>
        <dbReference type="ARBA" id="ARBA00022840"/>
    </source>
</evidence>
<sequence>YVLQAFLGQGAFGFLLSARTRDTHERVTLKFMRKAKMSPEMMTEDDQGVAVPREFEMLRRCAKYEYILDYVDHHQTDVYWILVTKLFGVPWDKATAAQTSETAMDLPQLVATPAERQEFSLQREQAAAAAASVRPAAAAADAESAKPVQHQGVAALFEHGCMTRPVSHDLFECIDAHIQQPATTGANGLPPYLARYVFAQVALAVGYLHQRNIFHRDIKDENCLVDAMYRVRLIDFGSVTELPYGENNVQFTDFVGTMTYAPPQAVLHEPFLPAKNETWALGVLLYTMVFGCNPFASTEEALRGLRHIPDPDGIVDADLRSLLKGCLRVDEKQRYGITEILTSPWLYAQARALDPNGLVMRRFPARAGSTRRRQMVKSATEATEPANGLALAAEL</sequence>
<dbReference type="AlphaFoldDB" id="A0A4P9X0X4"/>
<dbReference type="GO" id="GO:0005634">
    <property type="term" value="C:nucleus"/>
    <property type="evidence" value="ECO:0007669"/>
    <property type="project" value="TreeGrafter"/>
</dbReference>
<dbReference type="EMBL" id="ML014380">
    <property type="protein sequence ID" value="RKO98682.1"/>
    <property type="molecule type" value="Genomic_DNA"/>
</dbReference>
<dbReference type="GO" id="GO:0005829">
    <property type="term" value="C:cytosol"/>
    <property type="evidence" value="ECO:0007669"/>
    <property type="project" value="TreeGrafter"/>
</dbReference>
<name>A0A4P9X0X4_9FUNG</name>
<feature type="domain" description="Protein kinase" evidence="3">
    <location>
        <begin position="1"/>
        <end position="346"/>
    </location>
</feature>
<evidence type="ECO:0000313" key="5">
    <source>
        <dbReference type="Proteomes" id="UP000274922"/>
    </source>
</evidence>
<dbReference type="SUPFAM" id="SSF56112">
    <property type="entry name" value="Protein kinase-like (PK-like)"/>
    <property type="match status" value="1"/>
</dbReference>
<dbReference type="GO" id="GO:0035556">
    <property type="term" value="P:intracellular signal transduction"/>
    <property type="evidence" value="ECO:0007669"/>
    <property type="project" value="TreeGrafter"/>
</dbReference>
<dbReference type="Gene3D" id="1.10.510.10">
    <property type="entry name" value="Transferase(Phosphotransferase) domain 1"/>
    <property type="match status" value="1"/>
</dbReference>
<dbReference type="Proteomes" id="UP000274922">
    <property type="component" value="Unassembled WGS sequence"/>
</dbReference>
<dbReference type="GO" id="GO:0045719">
    <property type="term" value="P:negative regulation of glycogen biosynthetic process"/>
    <property type="evidence" value="ECO:0007669"/>
    <property type="project" value="TreeGrafter"/>
</dbReference>
<dbReference type="PROSITE" id="PS00108">
    <property type="entry name" value="PROTEIN_KINASE_ST"/>
    <property type="match status" value="1"/>
</dbReference>
<keyword evidence="5" id="KW-1185">Reference proteome</keyword>
<dbReference type="Gene3D" id="3.30.200.20">
    <property type="entry name" value="Phosphorylase Kinase, domain 1"/>
    <property type="match status" value="1"/>
</dbReference>
<dbReference type="InterPro" id="IPR011009">
    <property type="entry name" value="Kinase-like_dom_sf"/>
</dbReference>
<reference evidence="5" key="1">
    <citation type="journal article" date="2018" name="Nat. Microbiol.">
        <title>Leveraging single-cell genomics to expand the fungal tree of life.</title>
        <authorList>
            <person name="Ahrendt S.R."/>
            <person name="Quandt C.A."/>
            <person name="Ciobanu D."/>
            <person name="Clum A."/>
            <person name="Salamov A."/>
            <person name="Andreopoulos B."/>
            <person name="Cheng J.F."/>
            <person name="Woyke T."/>
            <person name="Pelin A."/>
            <person name="Henrissat B."/>
            <person name="Reynolds N.K."/>
            <person name="Benny G.L."/>
            <person name="Smith M.E."/>
            <person name="James T.Y."/>
            <person name="Grigoriev I.V."/>
        </authorList>
    </citation>
    <scope>NUCLEOTIDE SEQUENCE [LARGE SCALE GENOMIC DNA]</scope>
    <source>
        <strain evidence="5">ATCC 52028</strain>
    </source>
</reference>
<dbReference type="PROSITE" id="PS50011">
    <property type="entry name" value="PROTEIN_KINASE_DOM"/>
    <property type="match status" value="1"/>
</dbReference>
<dbReference type="InterPro" id="IPR008271">
    <property type="entry name" value="Ser/Thr_kinase_AS"/>
</dbReference>
<dbReference type="STRING" id="1555241.A0A4P9X0X4"/>
<gene>
    <name evidence="4" type="ORF">CXG81DRAFT_15589</name>
</gene>
<keyword evidence="2" id="KW-0067">ATP-binding</keyword>
<proteinExistence type="predicted"/>
<evidence type="ECO:0000256" key="1">
    <source>
        <dbReference type="ARBA" id="ARBA00022741"/>
    </source>
</evidence>
<evidence type="ECO:0000259" key="3">
    <source>
        <dbReference type="PROSITE" id="PS50011"/>
    </source>
</evidence>
<organism evidence="4 5">
    <name type="scientific">Caulochytrium protostelioides</name>
    <dbReference type="NCBI Taxonomy" id="1555241"/>
    <lineage>
        <taxon>Eukaryota</taxon>
        <taxon>Fungi</taxon>
        <taxon>Fungi incertae sedis</taxon>
        <taxon>Chytridiomycota</taxon>
        <taxon>Chytridiomycota incertae sedis</taxon>
        <taxon>Chytridiomycetes</taxon>
        <taxon>Caulochytriales</taxon>
        <taxon>Caulochytriaceae</taxon>
        <taxon>Caulochytrium</taxon>
    </lineage>
</organism>
<dbReference type="PANTHER" id="PTHR24346">
    <property type="entry name" value="MAP/MICROTUBULE AFFINITY-REGULATING KINASE"/>
    <property type="match status" value="1"/>
</dbReference>
<dbReference type="SMART" id="SM00220">
    <property type="entry name" value="S_TKc"/>
    <property type="match status" value="1"/>
</dbReference>
<dbReference type="PANTHER" id="PTHR24346:SF72">
    <property type="entry name" value="CAMK PROTEIN KINASE"/>
    <property type="match status" value="1"/>
</dbReference>
<accession>A0A4P9X0X4</accession>
<feature type="non-terminal residue" evidence="4">
    <location>
        <position position="1"/>
    </location>
</feature>
<dbReference type="InterPro" id="IPR000719">
    <property type="entry name" value="Prot_kinase_dom"/>
</dbReference>
<protein>
    <recommendedName>
        <fullName evidence="3">Protein kinase domain-containing protein</fullName>
    </recommendedName>
</protein>